<dbReference type="Gene3D" id="3.30.70.2120">
    <property type="match status" value="2"/>
</dbReference>
<keyword evidence="6" id="KW-0966">Cell projection</keyword>
<keyword evidence="2 3" id="KW-0975">Bacterial flagellum</keyword>
<feature type="domain" description="Flagellin N-terminal" evidence="4">
    <location>
        <begin position="5"/>
        <end position="140"/>
    </location>
</feature>
<dbReference type="InterPro" id="IPR042187">
    <property type="entry name" value="Flagellin_C_sub2"/>
</dbReference>
<dbReference type="Pfam" id="PF00669">
    <property type="entry name" value="Flagellin_N"/>
    <property type="match status" value="1"/>
</dbReference>
<dbReference type="Gene3D" id="1.20.1330.10">
    <property type="entry name" value="f41 fragment of flagellin, N-terminal domain"/>
    <property type="match status" value="2"/>
</dbReference>
<dbReference type="Gene3D" id="6.10.10.10">
    <property type="entry name" value="Flagellar export chaperone, C-terminal domain"/>
    <property type="match status" value="1"/>
</dbReference>
<dbReference type="PANTHER" id="PTHR42792:SF2">
    <property type="entry name" value="FLAGELLIN"/>
    <property type="match status" value="1"/>
</dbReference>
<dbReference type="Proteomes" id="UP000575083">
    <property type="component" value="Unassembled WGS sequence"/>
</dbReference>
<gene>
    <name evidence="6" type="ORF">HNP48_006750</name>
</gene>
<dbReference type="NCBIfam" id="NF033876">
    <property type="entry name" value="flagella_HExxH"/>
    <property type="match status" value="1"/>
</dbReference>
<dbReference type="SUPFAM" id="SSF64518">
    <property type="entry name" value="Phase 1 flagellin"/>
    <property type="match status" value="1"/>
</dbReference>
<proteinExistence type="inferred from homology"/>
<feature type="domain" description="Flagellin C-terminal" evidence="5">
    <location>
        <begin position="482"/>
        <end position="565"/>
    </location>
</feature>
<evidence type="ECO:0000313" key="6">
    <source>
        <dbReference type="EMBL" id="MBB6564024.1"/>
    </source>
</evidence>
<comment type="function">
    <text evidence="3">Flagellin is the subunit protein which polymerizes to form the filaments of bacterial flagella.</text>
</comment>
<evidence type="ECO:0000256" key="3">
    <source>
        <dbReference type="RuleBase" id="RU362073"/>
    </source>
</evidence>
<dbReference type="InterPro" id="IPR001492">
    <property type="entry name" value="Flagellin"/>
</dbReference>
<dbReference type="InterPro" id="IPR001029">
    <property type="entry name" value="Flagellin_N"/>
</dbReference>
<evidence type="ECO:0000259" key="5">
    <source>
        <dbReference type="Pfam" id="PF00700"/>
    </source>
</evidence>
<dbReference type="PRINTS" id="PR00207">
    <property type="entry name" value="FLAGELLIN"/>
</dbReference>
<keyword evidence="3" id="KW-0964">Secreted</keyword>
<comment type="similarity">
    <text evidence="1 3">Belongs to the bacterial flagellin family.</text>
</comment>
<reference evidence="6 7" key="1">
    <citation type="submission" date="2020-08" db="EMBL/GenBank/DDBJ databases">
        <title>Functional genomics of gut bacteria from endangered species of beetles.</title>
        <authorList>
            <person name="Carlos-Shanley C."/>
        </authorList>
    </citation>
    <scope>NUCLEOTIDE SEQUENCE [LARGE SCALE GENOMIC DNA]</scope>
    <source>
        <strain evidence="6 7">S00198</strain>
    </source>
</reference>
<comment type="caution">
    <text evidence="6">The sequence shown here is derived from an EMBL/GenBank/DDBJ whole genome shotgun (WGS) entry which is preliminary data.</text>
</comment>
<sequence length="566" mass="58762">MALTINTNVFSLSAQRHLSGGQGKLATSIERLSSGLRINSARDDAAGLAISERFTSQIRGLNQAARNANDGISMLQTAEGALSNVTANLQRIRELAVQAANGTYSASDRQAIQAEISQLASEIDRTGVSAQFNGMNVFDPSRASVVGDADQLAVFDGMTSVGSWLESSETLISKYFGLTADGAALSVRFTGFTDGAGNVAAYVQATGFDGQGRGTNLTLQVDMADFVPPNLPDGGNAPYYNDRIIAHEMAHAVMARSTNWQDITSNNLWFAEGTAEFIQGADERVRGDVANLGTAAVVAAINGPSNTSEFYSSSYAAVRYMHSRIKGAGGAGVKDVLTYMSANPGSTLDQALANASQGQFASAADFKTQYAANGAAFIGGFDLNNADTGAIGGLDVDNGPERNATGAVPNSGSRSGTDVLTGFAESFESIAKSGGSTTSKVFQIGANANQTMETRVGAIGLSALGLRSTLDVTKSPAQAIVAVDRALDYVNGQRAVIGAQASRLESAMANLQNSSENLSASRSRILDADFAVETATLARQQILQQAGSAMVAQANQLPQGVLALLR</sequence>
<dbReference type="GO" id="GO:0009288">
    <property type="term" value="C:bacterial-type flagellum"/>
    <property type="evidence" value="ECO:0007669"/>
    <property type="project" value="UniProtKB-SubCell"/>
</dbReference>
<dbReference type="RefSeq" id="WP_184865607.1">
    <property type="nucleotide sequence ID" value="NZ_JACHLK010000027.1"/>
</dbReference>
<organism evidence="6 7">
    <name type="scientific">Acidovorax soli</name>
    <dbReference type="NCBI Taxonomy" id="592050"/>
    <lineage>
        <taxon>Bacteria</taxon>
        <taxon>Pseudomonadati</taxon>
        <taxon>Pseudomonadota</taxon>
        <taxon>Betaproteobacteria</taxon>
        <taxon>Burkholderiales</taxon>
        <taxon>Comamonadaceae</taxon>
        <taxon>Acidovorax</taxon>
    </lineage>
</organism>
<evidence type="ECO:0000313" key="7">
    <source>
        <dbReference type="Proteomes" id="UP000575083"/>
    </source>
</evidence>
<keyword evidence="6" id="KW-0969">Cilium</keyword>
<keyword evidence="6" id="KW-0282">Flagellum</keyword>
<dbReference type="GO" id="GO:0005198">
    <property type="term" value="F:structural molecule activity"/>
    <property type="evidence" value="ECO:0007669"/>
    <property type="project" value="UniProtKB-UniRule"/>
</dbReference>
<keyword evidence="7" id="KW-1185">Reference proteome</keyword>
<evidence type="ECO:0000256" key="2">
    <source>
        <dbReference type="ARBA" id="ARBA00023143"/>
    </source>
</evidence>
<dbReference type="AlphaFoldDB" id="A0A7X0PLL1"/>
<protein>
    <recommendedName>
        <fullName evidence="3">Flagellin</fullName>
    </recommendedName>
</protein>
<dbReference type="EMBL" id="JACHLK010000027">
    <property type="protein sequence ID" value="MBB6564024.1"/>
    <property type="molecule type" value="Genomic_DNA"/>
</dbReference>
<evidence type="ECO:0000256" key="1">
    <source>
        <dbReference type="ARBA" id="ARBA00005709"/>
    </source>
</evidence>
<evidence type="ECO:0000259" key="4">
    <source>
        <dbReference type="Pfam" id="PF00669"/>
    </source>
</evidence>
<dbReference type="Pfam" id="PF00700">
    <property type="entry name" value="Flagellin_C"/>
    <property type="match status" value="1"/>
</dbReference>
<dbReference type="GO" id="GO:0005576">
    <property type="term" value="C:extracellular region"/>
    <property type="evidence" value="ECO:0007669"/>
    <property type="project" value="UniProtKB-SubCell"/>
</dbReference>
<accession>A0A7X0PLL1</accession>
<dbReference type="InterPro" id="IPR046358">
    <property type="entry name" value="Flagellin_C"/>
</dbReference>
<name>A0A7X0PLL1_9BURK</name>
<comment type="subcellular location">
    <subcellularLocation>
        <location evidence="3">Secreted</location>
    </subcellularLocation>
    <subcellularLocation>
        <location evidence="3">Bacterial flagellum</location>
    </subcellularLocation>
</comment>
<dbReference type="PANTHER" id="PTHR42792">
    <property type="entry name" value="FLAGELLIN"/>
    <property type="match status" value="1"/>
</dbReference>